<dbReference type="PROSITE" id="PS50404">
    <property type="entry name" value="GST_NTER"/>
    <property type="match status" value="1"/>
</dbReference>
<dbReference type="SFLD" id="SFLDS00019">
    <property type="entry name" value="Glutathione_Transferase_(cytos"/>
    <property type="match status" value="1"/>
</dbReference>
<dbReference type="CDD" id="cd03192">
    <property type="entry name" value="GST_C_Sigma_like"/>
    <property type="match status" value="1"/>
</dbReference>
<dbReference type="Pfam" id="PF14497">
    <property type="entry name" value="GST_C_3"/>
    <property type="match status" value="1"/>
</dbReference>
<dbReference type="InterPro" id="IPR040079">
    <property type="entry name" value="Glutathione_S-Trfase"/>
</dbReference>
<dbReference type="Pfam" id="PF02798">
    <property type="entry name" value="GST_N"/>
    <property type="match status" value="1"/>
</dbReference>
<dbReference type="AlphaFoldDB" id="A0AAD7U729"/>
<dbReference type="InterPro" id="IPR036249">
    <property type="entry name" value="Thioredoxin-like_sf"/>
</dbReference>
<dbReference type="InterPro" id="IPR036282">
    <property type="entry name" value="Glutathione-S-Trfase_C_sf"/>
</dbReference>
<dbReference type="SUPFAM" id="SSF52833">
    <property type="entry name" value="Thioredoxin-like"/>
    <property type="match status" value="1"/>
</dbReference>
<gene>
    <name evidence="3" type="ORF">CTAYLR_007987</name>
</gene>
<dbReference type="InterPro" id="IPR004046">
    <property type="entry name" value="GST_C"/>
</dbReference>
<reference evidence="3" key="1">
    <citation type="submission" date="2023-01" db="EMBL/GenBank/DDBJ databases">
        <title>Metagenome sequencing of chrysophaentin producing Chrysophaeum taylorii.</title>
        <authorList>
            <person name="Davison J."/>
            <person name="Bewley C."/>
        </authorList>
    </citation>
    <scope>NUCLEOTIDE SEQUENCE</scope>
    <source>
        <strain evidence="3">NIES-1699</strain>
    </source>
</reference>
<dbReference type="SFLD" id="SFLDG00363">
    <property type="entry name" value="AMPS_(cytGST):_Alpha-__Mu-__Pi"/>
    <property type="match status" value="1"/>
</dbReference>
<accession>A0AAD7U729</accession>
<dbReference type="Proteomes" id="UP001230188">
    <property type="component" value="Unassembled WGS sequence"/>
</dbReference>
<dbReference type="CDD" id="cd03039">
    <property type="entry name" value="GST_N_Sigma_like"/>
    <property type="match status" value="1"/>
</dbReference>
<name>A0AAD7U729_9STRA</name>
<dbReference type="GO" id="GO:0006749">
    <property type="term" value="P:glutathione metabolic process"/>
    <property type="evidence" value="ECO:0007669"/>
    <property type="project" value="TreeGrafter"/>
</dbReference>
<dbReference type="InterPro" id="IPR010987">
    <property type="entry name" value="Glutathione-S-Trfase_C-like"/>
</dbReference>
<evidence type="ECO:0008006" key="5">
    <source>
        <dbReference type="Google" id="ProtNLM"/>
    </source>
</evidence>
<sequence>MKLSYFPARGVVEKIRYMLAIGEVVYEDYRYPLSFGTPGDFSTVIRPEFDADKASGKLDVSMGKVPVLEVDGIEIGQSKAIERYVARKYGMMGSTDEEAAKIDCVAEHERDIKDMYMKAKAAEKKDEFFEKTLPEMLAKVEASLPQGPGPFLFGEKVSYADVVFFVFLTEFFDDKDKAAAATPSKIKAAIDAVAAIPQVQKWKAERPDTPF</sequence>
<dbReference type="EMBL" id="JAQMWT010000565">
    <property type="protein sequence ID" value="KAJ8599426.1"/>
    <property type="molecule type" value="Genomic_DNA"/>
</dbReference>
<feature type="domain" description="GST N-terminal" evidence="1">
    <location>
        <begin position="1"/>
        <end position="93"/>
    </location>
</feature>
<organism evidence="3 4">
    <name type="scientific">Chrysophaeum taylorii</name>
    <dbReference type="NCBI Taxonomy" id="2483200"/>
    <lineage>
        <taxon>Eukaryota</taxon>
        <taxon>Sar</taxon>
        <taxon>Stramenopiles</taxon>
        <taxon>Ochrophyta</taxon>
        <taxon>Pelagophyceae</taxon>
        <taxon>Pelagomonadales</taxon>
        <taxon>Pelagomonadaceae</taxon>
        <taxon>Chrysophaeum</taxon>
    </lineage>
</organism>
<keyword evidence="4" id="KW-1185">Reference proteome</keyword>
<feature type="domain" description="GST C-terminal" evidence="2">
    <location>
        <begin position="95"/>
        <end position="211"/>
    </location>
</feature>
<comment type="caution">
    <text evidence="3">The sequence shown here is derived from an EMBL/GenBank/DDBJ whole genome shotgun (WGS) entry which is preliminary data.</text>
</comment>
<dbReference type="SUPFAM" id="SSF47616">
    <property type="entry name" value="GST C-terminal domain-like"/>
    <property type="match status" value="1"/>
</dbReference>
<proteinExistence type="predicted"/>
<dbReference type="Gene3D" id="3.40.30.10">
    <property type="entry name" value="Glutaredoxin"/>
    <property type="match status" value="1"/>
</dbReference>
<evidence type="ECO:0000313" key="3">
    <source>
        <dbReference type="EMBL" id="KAJ8599426.1"/>
    </source>
</evidence>
<evidence type="ECO:0000259" key="1">
    <source>
        <dbReference type="PROSITE" id="PS50404"/>
    </source>
</evidence>
<evidence type="ECO:0000259" key="2">
    <source>
        <dbReference type="PROSITE" id="PS50405"/>
    </source>
</evidence>
<dbReference type="InterPro" id="IPR050213">
    <property type="entry name" value="GST_superfamily"/>
</dbReference>
<dbReference type="InterPro" id="IPR004045">
    <property type="entry name" value="Glutathione_S-Trfase_N"/>
</dbReference>
<dbReference type="SFLD" id="SFLDG01205">
    <property type="entry name" value="AMPS.1"/>
    <property type="match status" value="1"/>
</dbReference>
<dbReference type="PANTHER" id="PTHR11571">
    <property type="entry name" value="GLUTATHIONE S-TRANSFERASE"/>
    <property type="match status" value="1"/>
</dbReference>
<protein>
    <recommendedName>
        <fullName evidence="5">Glutathione S-transferase</fullName>
    </recommendedName>
</protein>
<dbReference type="GO" id="GO:0004364">
    <property type="term" value="F:glutathione transferase activity"/>
    <property type="evidence" value="ECO:0007669"/>
    <property type="project" value="TreeGrafter"/>
</dbReference>
<dbReference type="PANTHER" id="PTHR11571:SF150">
    <property type="entry name" value="GLUTATHIONE S-TRANSFERASE"/>
    <property type="match status" value="1"/>
</dbReference>
<dbReference type="Gene3D" id="1.20.1050.10">
    <property type="match status" value="1"/>
</dbReference>
<evidence type="ECO:0000313" key="4">
    <source>
        <dbReference type="Proteomes" id="UP001230188"/>
    </source>
</evidence>
<dbReference type="PROSITE" id="PS50405">
    <property type="entry name" value="GST_CTER"/>
    <property type="match status" value="1"/>
</dbReference>